<feature type="region of interest" description="Disordered" evidence="1">
    <location>
        <begin position="58"/>
        <end position="285"/>
    </location>
</feature>
<name>A0A1H6CYJ8_9ACTN</name>
<feature type="compositionally biased region" description="Basic residues" evidence="1">
    <location>
        <begin position="128"/>
        <end position="137"/>
    </location>
</feature>
<feature type="compositionally biased region" description="Basic and acidic residues" evidence="1">
    <location>
        <begin position="195"/>
        <end position="213"/>
    </location>
</feature>
<reference evidence="2 3" key="1">
    <citation type="submission" date="2016-10" db="EMBL/GenBank/DDBJ databases">
        <authorList>
            <person name="de Groot N.N."/>
        </authorList>
    </citation>
    <scope>NUCLEOTIDE SEQUENCE [LARGE SCALE GENOMIC DNA]</scope>
    <source>
        <strain evidence="2 3">CGMCC 4.2023</strain>
    </source>
</reference>
<feature type="region of interest" description="Disordered" evidence="1">
    <location>
        <begin position="1"/>
        <end position="29"/>
    </location>
</feature>
<dbReference type="EMBL" id="FNVU01000010">
    <property type="protein sequence ID" value="SEG77446.1"/>
    <property type="molecule type" value="Genomic_DNA"/>
</dbReference>
<evidence type="ECO:0000313" key="2">
    <source>
        <dbReference type="EMBL" id="SEG77446.1"/>
    </source>
</evidence>
<organism evidence="2 3">
    <name type="scientific">Actinacidiphila yanglinensis</name>
    <dbReference type="NCBI Taxonomy" id="310779"/>
    <lineage>
        <taxon>Bacteria</taxon>
        <taxon>Bacillati</taxon>
        <taxon>Actinomycetota</taxon>
        <taxon>Actinomycetes</taxon>
        <taxon>Kitasatosporales</taxon>
        <taxon>Streptomycetaceae</taxon>
        <taxon>Actinacidiphila</taxon>
    </lineage>
</organism>
<proteinExistence type="predicted"/>
<gene>
    <name evidence="2" type="ORF">SAMN05216223_110232</name>
</gene>
<keyword evidence="3" id="KW-1185">Reference proteome</keyword>
<dbReference type="AlphaFoldDB" id="A0A1H6CYJ8"/>
<accession>A0A1H6CYJ8</accession>
<evidence type="ECO:0000313" key="3">
    <source>
        <dbReference type="Proteomes" id="UP000236754"/>
    </source>
</evidence>
<sequence>MCSFGIVPDTPATRMPGTGTDGPPGEEPSAVYARQTSAYLKGLDDDCVVVQLRCHSARRQPAEGGGWLPRGRTAGARCPSSRGPSAPVHGSRGPGRSVAAPAQVAEPHGGPSPERHRFGRPPAAVAAVRRRTVRRLPGRPLGSPRTGRGAAPYDRDPRGRRTGVVAPQQVQHAGREGAHRRPSGERRPASGARRGGTDGERRVMHVARDDRESAVPPEAPGGASRATAGDVGQAGGDDHPGVGHRDTPFPVRGPQRKGARRPGATRDGSALGRSHLVYNGSSSTG</sequence>
<feature type="compositionally biased region" description="Low complexity" evidence="1">
    <location>
        <begin position="138"/>
        <end position="149"/>
    </location>
</feature>
<evidence type="ECO:0000256" key="1">
    <source>
        <dbReference type="SAM" id="MobiDB-lite"/>
    </source>
</evidence>
<feature type="compositionally biased region" description="Basic and acidic residues" evidence="1">
    <location>
        <begin position="236"/>
        <end position="247"/>
    </location>
</feature>
<feature type="compositionally biased region" description="Basic and acidic residues" evidence="1">
    <location>
        <begin position="173"/>
        <end position="188"/>
    </location>
</feature>
<dbReference type="Proteomes" id="UP000236754">
    <property type="component" value="Unassembled WGS sequence"/>
</dbReference>
<protein>
    <submittedName>
        <fullName evidence="2">Uncharacterized protein</fullName>
    </submittedName>
</protein>